<proteinExistence type="predicted"/>
<comment type="caution">
    <text evidence="1">The sequence shown here is derived from an EMBL/GenBank/DDBJ whole genome shotgun (WGS) entry which is preliminary data.</text>
</comment>
<dbReference type="AlphaFoldDB" id="H7FVT3"/>
<evidence type="ECO:0000313" key="2">
    <source>
        <dbReference type="Proteomes" id="UP000005566"/>
    </source>
</evidence>
<keyword evidence="2" id="KW-1185">Reference proteome</keyword>
<reference evidence="1 2" key="1">
    <citation type="journal article" date="2014" name="Acta Crystallogr. D">
        <title>Structure-based characterization and antifreeze properties of a hyperactive ice-binding protein from the Antarctic bacterium Flavobacterium frigoris PS1.</title>
        <authorList>
            <person name="Do H."/>
            <person name="Kim S.J."/>
            <person name="Kim H.J."/>
            <person name="Lee J.H."/>
        </authorList>
    </citation>
    <scope>NUCLEOTIDE SEQUENCE [LARGE SCALE GENOMIC DNA]</scope>
    <source>
        <strain evidence="1 2">PS1</strain>
    </source>
</reference>
<sequence length="38" mass="4493">MLIYQKGAYENVGLTDWSSRTEQRELPKRDCLIARHTL</sequence>
<dbReference type="Proteomes" id="UP000005566">
    <property type="component" value="Unassembled WGS sequence"/>
</dbReference>
<dbReference type="PATRIC" id="fig|1086011.3.peg.3214"/>
<name>H7FVT3_FLAFP</name>
<accession>H7FVT3</accession>
<organism evidence="1 2">
    <name type="scientific">Flavobacterium frigoris (strain PS1)</name>
    <dbReference type="NCBI Taxonomy" id="1086011"/>
    <lineage>
        <taxon>Bacteria</taxon>
        <taxon>Pseudomonadati</taxon>
        <taxon>Bacteroidota</taxon>
        <taxon>Flavobacteriia</taxon>
        <taxon>Flavobacteriales</taxon>
        <taxon>Flavobacteriaceae</taxon>
        <taxon>Flavobacterium</taxon>
    </lineage>
</organism>
<gene>
    <name evidence="1" type="ORF">HJ01_03281</name>
</gene>
<protein>
    <submittedName>
        <fullName evidence="1">Uncharacterized protein</fullName>
    </submittedName>
</protein>
<evidence type="ECO:0000313" key="1">
    <source>
        <dbReference type="EMBL" id="EIA07478.1"/>
    </source>
</evidence>
<dbReference type="EMBL" id="AHKF01000025">
    <property type="protein sequence ID" value="EIA07478.1"/>
    <property type="molecule type" value="Genomic_DNA"/>
</dbReference>